<keyword evidence="1" id="KW-0680">Restriction system</keyword>
<reference evidence="4" key="1">
    <citation type="journal article" date="2019" name="Int. J. Syst. Evol. Microbiol.">
        <title>The Global Catalogue of Microorganisms (GCM) 10K type strain sequencing project: providing services to taxonomists for standard genome sequencing and annotation.</title>
        <authorList>
            <consortium name="The Broad Institute Genomics Platform"/>
            <consortium name="The Broad Institute Genome Sequencing Center for Infectious Disease"/>
            <person name="Wu L."/>
            <person name="Ma J."/>
        </authorList>
    </citation>
    <scope>NUCLEOTIDE SEQUENCE [LARGE SCALE GENOMIC DNA]</scope>
    <source>
        <strain evidence="4">JCM 12762</strain>
    </source>
</reference>
<dbReference type="InterPro" id="IPR052021">
    <property type="entry name" value="Type-I_RS_S_subunit"/>
</dbReference>
<sequence length="184" mass="19664">MSSTEPGILGELLRLEYGKSLPAPAREAGEVRVVGSGGVVGRHSVAIVNQSGVVVGRKGTAGAVHWIDGPHWPIDTTFFARPVSPGVSQQYAYFLLSSLKLDQLNSDSAVPGLNRAEAEAIKMLIPREEARASFTASAAPLIELASQMARESSALAKLRDTLLPELMSGRLRVKDAEKKTEEVM</sequence>
<protein>
    <recommendedName>
        <fullName evidence="5">Type I restriction modification DNA specificity domain-containing protein</fullName>
    </recommendedName>
</protein>
<proteinExistence type="predicted"/>
<dbReference type="Gene3D" id="3.90.220.20">
    <property type="entry name" value="DNA methylase specificity domains"/>
    <property type="match status" value="1"/>
</dbReference>
<evidence type="ECO:0000313" key="3">
    <source>
        <dbReference type="EMBL" id="GAA1217764.1"/>
    </source>
</evidence>
<dbReference type="Proteomes" id="UP001500943">
    <property type="component" value="Unassembled WGS sequence"/>
</dbReference>
<dbReference type="PANTHER" id="PTHR30408:SF13">
    <property type="entry name" value="TYPE I RESTRICTION ENZYME HINDI SPECIFICITY SUBUNIT"/>
    <property type="match status" value="1"/>
</dbReference>
<keyword evidence="2" id="KW-0238">DNA-binding</keyword>
<dbReference type="InterPro" id="IPR044946">
    <property type="entry name" value="Restrct_endonuc_typeI_TRD_sf"/>
</dbReference>
<evidence type="ECO:0000313" key="4">
    <source>
        <dbReference type="Proteomes" id="UP001500943"/>
    </source>
</evidence>
<accession>A0ABP4G952</accession>
<dbReference type="SUPFAM" id="SSF116734">
    <property type="entry name" value="DNA methylase specificity domain"/>
    <property type="match status" value="1"/>
</dbReference>
<dbReference type="PANTHER" id="PTHR30408">
    <property type="entry name" value="TYPE-1 RESTRICTION ENZYME ECOKI SPECIFICITY PROTEIN"/>
    <property type="match status" value="1"/>
</dbReference>
<evidence type="ECO:0000256" key="1">
    <source>
        <dbReference type="ARBA" id="ARBA00022747"/>
    </source>
</evidence>
<evidence type="ECO:0008006" key="5">
    <source>
        <dbReference type="Google" id="ProtNLM"/>
    </source>
</evidence>
<dbReference type="RefSeq" id="WP_343924865.1">
    <property type="nucleotide sequence ID" value="NZ_BAAAKW010000029.1"/>
</dbReference>
<dbReference type="EMBL" id="BAAAKW010000029">
    <property type="protein sequence ID" value="GAA1217764.1"/>
    <property type="molecule type" value="Genomic_DNA"/>
</dbReference>
<comment type="caution">
    <text evidence="3">The sequence shown here is derived from an EMBL/GenBank/DDBJ whole genome shotgun (WGS) entry which is preliminary data.</text>
</comment>
<organism evidence="3 4">
    <name type="scientific">Rhodoglobus aureus</name>
    <dbReference type="NCBI Taxonomy" id="191497"/>
    <lineage>
        <taxon>Bacteria</taxon>
        <taxon>Bacillati</taxon>
        <taxon>Actinomycetota</taxon>
        <taxon>Actinomycetes</taxon>
        <taxon>Micrococcales</taxon>
        <taxon>Microbacteriaceae</taxon>
        <taxon>Rhodoglobus</taxon>
    </lineage>
</organism>
<evidence type="ECO:0000256" key="2">
    <source>
        <dbReference type="ARBA" id="ARBA00023125"/>
    </source>
</evidence>
<keyword evidence="4" id="KW-1185">Reference proteome</keyword>
<name>A0ABP4G952_9MICO</name>
<gene>
    <name evidence="3" type="ORF">GCM10009655_16490</name>
</gene>